<evidence type="ECO:0000313" key="2">
    <source>
        <dbReference type="EMBL" id="CEM48778.1"/>
    </source>
</evidence>
<gene>
    <name evidence="2" type="ORF">Cvel_32611</name>
</gene>
<reference evidence="2" key="1">
    <citation type="submission" date="2014-11" db="EMBL/GenBank/DDBJ databases">
        <authorList>
            <person name="Otto D Thomas"/>
            <person name="Naeem Raeece"/>
        </authorList>
    </citation>
    <scope>NUCLEOTIDE SEQUENCE</scope>
</reference>
<dbReference type="EMBL" id="CDMZ01004142">
    <property type="protein sequence ID" value="CEM48778.1"/>
    <property type="molecule type" value="Genomic_DNA"/>
</dbReference>
<accession>A0A0G4HWC1</accession>
<organism evidence="2">
    <name type="scientific">Chromera velia CCMP2878</name>
    <dbReference type="NCBI Taxonomy" id="1169474"/>
    <lineage>
        <taxon>Eukaryota</taxon>
        <taxon>Sar</taxon>
        <taxon>Alveolata</taxon>
        <taxon>Colpodellida</taxon>
        <taxon>Chromeraceae</taxon>
        <taxon>Chromera</taxon>
    </lineage>
</organism>
<sequence length="206" mass="22411">MLFMSWVVFSRMKSAREERARALGTSRRRSTLEVPDDIMPSLPPSYWTQRMTFWWRRTVFTNKSARGSVSSVPGLQAGDASDDGSSFAHSPSAAGGGALYPPLSTSVRDKEKPGSASPGGLTLSAYRSGGSSAGSVTHSSHWHFTPERHMPAVREEGEEGRELESSLPSSVRGELNQSRGYVKEVNAYDLDSLRSPAPDSHRSHVG</sequence>
<protein>
    <submittedName>
        <fullName evidence="2">Uncharacterized protein</fullName>
    </submittedName>
</protein>
<dbReference type="VEuPathDB" id="CryptoDB:Cvel_32611"/>
<feature type="region of interest" description="Disordered" evidence="1">
    <location>
        <begin position="66"/>
        <end position="180"/>
    </location>
</feature>
<proteinExistence type="predicted"/>
<feature type="compositionally biased region" description="Basic and acidic residues" evidence="1">
    <location>
        <begin position="144"/>
        <end position="164"/>
    </location>
</feature>
<name>A0A0G4HWC1_9ALVE</name>
<dbReference type="AlphaFoldDB" id="A0A0G4HWC1"/>
<evidence type="ECO:0000256" key="1">
    <source>
        <dbReference type="SAM" id="MobiDB-lite"/>
    </source>
</evidence>